<dbReference type="Proteomes" id="UP000032431">
    <property type="component" value="Chromosome I"/>
</dbReference>
<keyword evidence="3" id="KW-1185">Reference proteome</keyword>
<name>A0A078KV46_9FIRM</name>
<dbReference type="KEGG" id="ccel:CCDG5_1899"/>
<accession>A0A078KV46</accession>
<evidence type="ECO:0000256" key="1">
    <source>
        <dbReference type="SAM" id="Coils"/>
    </source>
</evidence>
<protein>
    <submittedName>
        <fullName evidence="2">Uncharacterized protein</fullName>
    </submittedName>
</protein>
<dbReference type="AlphaFoldDB" id="A0A078KV46"/>
<reference evidence="3" key="1">
    <citation type="submission" date="2014-07" db="EMBL/GenBank/DDBJ databases">
        <authorList>
            <person name="Wibberg D."/>
        </authorList>
    </citation>
    <scope>NUCLEOTIDE SEQUENCE [LARGE SCALE GENOMIC DNA]</scope>
    <source>
        <strain evidence="3">DG5</strain>
    </source>
</reference>
<evidence type="ECO:0000313" key="2">
    <source>
        <dbReference type="EMBL" id="CDZ24994.1"/>
    </source>
</evidence>
<dbReference type="PATRIC" id="fig|29343.3.peg.1992"/>
<sequence length="109" mass="12607">MNSIIPISDYPAPSDANSQIQVLNEKKGEINGAIDIINKSKLGRKTKEIATDRLRARRDSIETEIRHKRTEKQVKDKIEKRQREEKEVIKAQLEKQDKDTSKARLDIRA</sequence>
<evidence type="ECO:0000313" key="3">
    <source>
        <dbReference type="Proteomes" id="UP000032431"/>
    </source>
</evidence>
<feature type="coiled-coil region" evidence="1">
    <location>
        <begin position="67"/>
        <end position="99"/>
    </location>
</feature>
<proteinExistence type="predicted"/>
<dbReference type="HOGENOM" id="CLU_2179231_0_0_9"/>
<organism evidence="2 3">
    <name type="scientific">[Clostridium] cellulosi</name>
    <dbReference type="NCBI Taxonomy" id="29343"/>
    <lineage>
        <taxon>Bacteria</taxon>
        <taxon>Bacillati</taxon>
        <taxon>Bacillota</taxon>
        <taxon>Clostridia</taxon>
        <taxon>Eubacteriales</taxon>
        <taxon>Oscillospiraceae</taxon>
        <taxon>Oscillospiraceae incertae sedis</taxon>
    </lineage>
</organism>
<keyword evidence="1" id="KW-0175">Coiled coil</keyword>
<gene>
    <name evidence="2" type="ORF">CCDG5_1899</name>
</gene>
<dbReference type="EMBL" id="LM995447">
    <property type="protein sequence ID" value="CDZ24994.1"/>
    <property type="molecule type" value="Genomic_DNA"/>
</dbReference>